<dbReference type="GO" id="GO:0009507">
    <property type="term" value="C:chloroplast"/>
    <property type="evidence" value="ECO:0007669"/>
    <property type="project" value="GOC"/>
</dbReference>
<dbReference type="GO" id="GO:0005759">
    <property type="term" value="C:mitochondrial matrix"/>
    <property type="evidence" value="ECO:0007669"/>
    <property type="project" value="TreeGrafter"/>
</dbReference>
<dbReference type="OrthoDB" id="439845at2759"/>
<dbReference type="GO" id="GO:0003723">
    <property type="term" value="F:RNA binding"/>
    <property type="evidence" value="ECO:0007669"/>
    <property type="project" value="TreeGrafter"/>
</dbReference>
<dbReference type="Proteomes" id="UP000591131">
    <property type="component" value="Unassembled WGS sequence"/>
</dbReference>
<dbReference type="InterPro" id="IPR050870">
    <property type="entry name" value="FAST_kinase"/>
</dbReference>
<dbReference type="GO" id="GO:0000963">
    <property type="term" value="P:mitochondrial RNA processing"/>
    <property type="evidence" value="ECO:0007669"/>
    <property type="project" value="TreeGrafter"/>
</dbReference>
<reference evidence="1 2" key="1">
    <citation type="submission" date="2020-04" db="EMBL/GenBank/DDBJ databases">
        <title>Perkinsus chesapeaki whole genome sequence.</title>
        <authorList>
            <person name="Bogema D.R."/>
        </authorList>
    </citation>
    <scope>NUCLEOTIDE SEQUENCE [LARGE SCALE GENOMIC DNA]</scope>
    <source>
        <strain evidence="1">ATCC PRA-425</strain>
    </source>
</reference>
<organism evidence="1 2">
    <name type="scientific">Perkinsus chesapeaki</name>
    <name type="common">Clam parasite</name>
    <name type="synonym">Perkinsus andrewsi</name>
    <dbReference type="NCBI Taxonomy" id="330153"/>
    <lineage>
        <taxon>Eukaryota</taxon>
        <taxon>Sar</taxon>
        <taxon>Alveolata</taxon>
        <taxon>Perkinsozoa</taxon>
        <taxon>Perkinsea</taxon>
        <taxon>Perkinsida</taxon>
        <taxon>Perkinsidae</taxon>
        <taxon>Perkinsus</taxon>
    </lineage>
</organism>
<evidence type="ECO:0000313" key="1">
    <source>
        <dbReference type="EMBL" id="KAF4653413.1"/>
    </source>
</evidence>
<dbReference type="PANTHER" id="PTHR21228">
    <property type="entry name" value="FAST LEU-RICH DOMAIN-CONTAINING"/>
    <property type="match status" value="1"/>
</dbReference>
<dbReference type="GO" id="GO:0044528">
    <property type="term" value="P:regulation of mitochondrial mRNA stability"/>
    <property type="evidence" value="ECO:0007669"/>
    <property type="project" value="TreeGrafter"/>
</dbReference>
<evidence type="ECO:0000313" key="2">
    <source>
        <dbReference type="Proteomes" id="UP000591131"/>
    </source>
</evidence>
<comment type="caution">
    <text evidence="1">The sequence shown here is derived from an EMBL/GenBank/DDBJ whole genome shotgun (WGS) entry which is preliminary data.</text>
</comment>
<proteinExistence type="predicted"/>
<dbReference type="GO" id="GO:0035770">
    <property type="term" value="C:ribonucleoprotein granule"/>
    <property type="evidence" value="ECO:0007669"/>
    <property type="project" value="TreeGrafter"/>
</dbReference>
<dbReference type="AlphaFoldDB" id="A0A7J6L1E5"/>
<dbReference type="PANTHER" id="PTHR21228:SF40">
    <property type="entry name" value="LD45607P"/>
    <property type="match status" value="1"/>
</dbReference>
<name>A0A7J6L1E5_PERCH</name>
<protein>
    <submittedName>
        <fullName evidence="1">Uncharacterized protein</fullName>
    </submittedName>
</protein>
<keyword evidence="2" id="KW-1185">Reference proteome</keyword>
<dbReference type="InterPro" id="IPR016024">
    <property type="entry name" value="ARM-type_fold"/>
</dbReference>
<dbReference type="GO" id="GO:1901259">
    <property type="term" value="P:chloroplast rRNA processing"/>
    <property type="evidence" value="ECO:0007669"/>
    <property type="project" value="TreeGrafter"/>
</dbReference>
<gene>
    <name evidence="1" type="ORF">FOL47_010549</name>
</gene>
<dbReference type="SUPFAM" id="SSF48371">
    <property type="entry name" value="ARM repeat"/>
    <property type="match status" value="1"/>
</dbReference>
<dbReference type="EMBL" id="JAAPAO010000823">
    <property type="protein sequence ID" value="KAF4653413.1"/>
    <property type="molecule type" value="Genomic_DNA"/>
</dbReference>
<accession>A0A7J6L1E5</accession>
<sequence length="553" mass="59981">MNATRLLNGARRFTTTTTVRKKMSRQARVSQQIAAAKSLAEVDVLGLGVDNRAYQVESTIRNSDLPLHSFDVVTSSTALHRLARYSSTSTDLLQPTVDRLAQLLEGVCGPSGRVMSNALWSCARLSDCVDLSQLLNVVTSAILSLPFDAFESLHIANCLWACATLSDSVQDPGQLLSVVSHLTEALVSRSPTAFSEQNVSNILWSLGALESVRLPPSILLHMAALAQHHLTKGTAGTQSQANGVWGLAKLLQTAEEQDSITDIENQQVRRVVENVALQRISLWSANGAHVRPEELGMVVWSLAATLNGAVDPHHKSLMKLSALIRSKAEALVAADNGGDGRLISNILWSFASLRYWDENLDHFLLAAKSLLTSSKIRLSCRNACASVWALAVLDLPVFPGLLHSAINSCFSTSPEPRAVVALMIGIAASTKRPSLPAEQLHRLFDRARDALTEEHLAPTVASQLFTVQMWGMSCLSRPYYWPEAILRMSVEAGVHGLPSDGRIVSDMQSGVGDALQRLLKGRTKLLVEPTARRIGWNVDFGLGGELGVEWIAT</sequence>